<dbReference type="AlphaFoldDB" id="C0PAJ5"/>
<sequence>MDALNRIVVRAGRVFVLAIFPVDDVVRPSICKIHLESLYHGIHALVVEVLDRRINNADIPHLAKTQDSDSQRLRRAIPGEYTSEIWHRRGAAGTDVMEVCFPPVPVDGDGVTALVILEAYVQRLVDVADEVCQEHQALRQVIRSLLAVAVELVRVVVDSPDDAHPLLATRIVAVPRILEVADLGGVGVVERAGPVVVPAHLVRPRAHRRQLPARRLRQQRLHRRRRLLRQVLLHAAQRGIHQNSRKERSPSSAVYNSTQLS</sequence>
<reference evidence="2" key="2">
    <citation type="submission" date="2012-06" db="EMBL/GenBank/DDBJ databases">
        <authorList>
            <person name="Yu Y."/>
            <person name="Currie J."/>
            <person name="Lomeli R."/>
            <person name="Angelova A."/>
            <person name="Collura K."/>
            <person name="Wissotski M."/>
            <person name="Campos D."/>
            <person name="Kudrna D."/>
            <person name="Golser W."/>
            <person name="Ashely E."/>
            <person name="Descour A."/>
            <person name="Fernandes J."/>
            <person name="Soderlund C."/>
            <person name="Walbot V."/>
        </authorList>
    </citation>
    <scope>NUCLEOTIDE SEQUENCE</scope>
    <source>
        <strain evidence="2">B73</strain>
    </source>
</reference>
<accession>C0PAJ5</accession>
<evidence type="ECO:0000313" key="2">
    <source>
        <dbReference type="EMBL" id="ACN31190.1"/>
    </source>
</evidence>
<protein>
    <submittedName>
        <fullName evidence="2">Uncharacterized protein</fullName>
    </submittedName>
</protein>
<proteinExistence type="evidence at transcript level"/>
<evidence type="ECO:0000256" key="1">
    <source>
        <dbReference type="SAM" id="MobiDB-lite"/>
    </source>
</evidence>
<feature type="region of interest" description="Disordered" evidence="1">
    <location>
        <begin position="239"/>
        <end position="261"/>
    </location>
</feature>
<feature type="compositionally biased region" description="Polar residues" evidence="1">
    <location>
        <begin position="250"/>
        <end position="261"/>
    </location>
</feature>
<organism evidence="2">
    <name type="scientific">Zea mays</name>
    <name type="common">Maize</name>
    <dbReference type="NCBI Taxonomy" id="4577"/>
    <lineage>
        <taxon>Eukaryota</taxon>
        <taxon>Viridiplantae</taxon>
        <taxon>Streptophyta</taxon>
        <taxon>Embryophyta</taxon>
        <taxon>Tracheophyta</taxon>
        <taxon>Spermatophyta</taxon>
        <taxon>Magnoliopsida</taxon>
        <taxon>Liliopsida</taxon>
        <taxon>Poales</taxon>
        <taxon>Poaceae</taxon>
        <taxon>PACMAD clade</taxon>
        <taxon>Panicoideae</taxon>
        <taxon>Andropogonodae</taxon>
        <taxon>Andropogoneae</taxon>
        <taxon>Tripsacinae</taxon>
        <taxon>Zea</taxon>
    </lineage>
</organism>
<reference evidence="2" key="1">
    <citation type="journal article" date="2009" name="PLoS Genet.">
        <title>Sequencing, mapping, and analysis of 27,455 maize full-length cDNAs.</title>
        <authorList>
            <person name="Soderlund C."/>
            <person name="Descour A."/>
            <person name="Kudrna D."/>
            <person name="Bomhoff M."/>
            <person name="Boyd L."/>
            <person name="Currie J."/>
            <person name="Angelova A."/>
            <person name="Collura K."/>
            <person name="Wissotski M."/>
            <person name="Ashley E."/>
            <person name="Morrow D."/>
            <person name="Fernandes J."/>
            <person name="Walbot V."/>
            <person name="Yu Y."/>
        </authorList>
    </citation>
    <scope>NUCLEOTIDE SEQUENCE</scope>
    <source>
        <strain evidence="2">B73</strain>
    </source>
</reference>
<name>C0PAJ5_MAIZE</name>
<dbReference type="EMBL" id="BT065314">
    <property type="protein sequence ID" value="ACN31190.1"/>
    <property type="molecule type" value="mRNA"/>
</dbReference>